<sequence length="1333" mass="138301">MLHLNPPGRRTAAIAAALVVLTAALQGPAAAETEGTASTSAPTSAPTSTPTSAAPTTAPTPAPTPAPTAAPTSAPTPSASASAVPDYSRSVLDTSPSQLAFGTRHAVQCDGAQTVSVVTWSGDNLPWVASADAPWITLSATSGASPAQFTVTADCDDLPVGVHSARVTVRDDVAGVDQSQSVDVRVVVNPSGPVGISTWKDGHRGAFSASTDDSFSSGYPELKAAGITGTFVMNGSTPPADYPQMYADGMELGSHLLYHLCTLVSRTSLISHMTGSISAVAQATGSADEVSSLVWPCGLRNTEYGVIAADYFLSARGYNWNAMEDTTPTDFMDMKSFNSHEHTPVPPADLKAIVDRAQSEGKWANLVLHAATNDDGAITYAATKDVWSAPIGTVVKYIHQRNRTVIDDVVEGEDALDFTIRRLGLPEVPQRDAEAFVKSRDKLTFTVDVTGVPHVSGVRVAGAAVPFRIRTDGGTSTLYFSSAVTTDKQSVKVLKSETVPAILDADDAPLTLTAAEGGAAVEKALGVRNAGEGTLQWTAEVLSGESWLSVSPASGTGNGSFTVRATPGTLAAGSHTGSIKVHAAGAAGSPVTIPVTLKVTPRGEARYVLTYPDRQALLADGWDFRARTAAGAVRDTERTSGSVVAYSAAGLRMPVDTGDIWSSMNNSRNSLLRDLPTGWNRVELNVPSFAPTRNYQSAGIGVYDDDDNYVLLTRSFNVGQRVSLVNEVAGNAQIVLAQTSTATSLRLRLTRSGNTITAAMSTNGGTTWTPAGSVTSTRAFSRLVLLTGADAQSTSQPTAVYDEVVVASAGESTEPTTTPTTQPTTTPTTVPTTEPTTTPTTVPTTEPTPTTPTPTPPAPSAGTFSLGYPNRAALVADGWDFRGRTGAGLARDTERTSGSTATYSAQGLGLPTTSGDLWSTSNNSDNTVLRDLPSNWSSVRVRLTHAPSANYQHAGIVLYDNDDNYLELARSYHSTAGGQIVMAINETAGTPVAQAVAGVTATDLVLRFERNAATNQVVSSFSTDAGATWRTVSTATRGFTAPRLALNSGGATGAQVTATFREATVQVPTTVAPTEPAPSPTTPSPTPTTPSPTPTTPSPTPTTPTPTPSPTPTPTTPTPTVPTETTDTHVLDQTSRTALLAAGWDFAARTAAGAARSTESATLAPTYAANGLGLATGPGDLWQAMNNTANTVFRDLPSTWTSVTATMAYAPTANYQHGGIVLYVDDDNYIELTRAYNSSAGGHSVALIDERAASPIVQRVPTTATSLRLRFTRDPATQVITAAFSADGGSNWSEVGRVTRTLTNVRIGLNAGGAVTGAPVARFERVVVGRSAS</sequence>
<comment type="caution">
    <text evidence="5">The sequence shown here is derived from an EMBL/GenBank/DDBJ whole genome shotgun (WGS) entry which is preliminary data.</text>
</comment>
<dbReference type="InterPro" id="IPR024361">
    <property type="entry name" value="BACON"/>
</dbReference>
<proteinExistence type="predicted"/>
<dbReference type="Gene3D" id="2.60.40.10">
    <property type="entry name" value="Immunoglobulins"/>
    <property type="match status" value="1"/>
</dbReference>
<dbReference type="InterPro" id="IPR041542">
    <property type="entry name" value="GH43_C2"/>
</dbReference>
<dbReference type="PRINTS" id="PR01217">
    <property type="entry name" value="PRICHEXTENSN"/>
</dbReference>
<feature type="signal peptide" evidence="2">
    <location>
        <begin position="1"/>
        <end position="31"/>
    </location>
</feature>
<dbReference type="RefSeq" id="WP_181754729.1">
    <property type="nucleotide sequence ID" value="NZ_JACEOG010000001.1"/>
</dbReference>
<reference evidence="5 6" key="1">
    <citation type="submission" date="2020-07" db="EMBL/GenBank/DDBJ databases">
        <title>Draft genome and description of Aeromicrobium phoceense strain Marseille-Q0843 isolated from healthy skin swab.</title>
        <authorList>
            <person name="Boxberger M."/>
            <person name="La Scola B."/>
        </authorList>
    </citation>
    <scope>NUCLEOTIDE SEQUENCE [LARGE SCALE GENOMIC DNA]</scope>
    <source>
        <strain evidence="5 6">Marseille-Q0843</strain>
    </source>
</reference>
<gene>
    <name evidence="5" type="ORF">H1W00_06500</name>
</gene>
<dbReference type="InterPro" id="IPR011330">
    <property type="entry name" value="Glyco_hydro/deAcase_b/a-brl"/>
</dbReference>
<protein>
    <recommendedName>
        <fullName evidence="7">DUF1349 domain-containing protein</fullName>
    </recommendedName>
</protein>
<dbReference type="EMBL" id="JACEOG010000001">
    <property type="protein sequence ID" value="MBA4608123.1"/>
    <property type="molecule type" value="Genomic_DNA"/>
</dbReference>
<evidence type="ECO:0000256" key="2">
    <source>
        <dbReference type="SAM" id="SignalP"/>
    </source>
</evidence>
<feature type="region of interest" description="Disordered" evidence="1">
    <location>
        <begin position="31"/>
        <end position="89"/>
    </location>
</feature>
<evidence type="ECO:0008006" key="7">
    <source>
        <dbReference type="Google" id="ProtNLM"/>
    </source>
</evidence>
<dbReference type="SUPFAM" id="SSF49899">
    <property type="entry name" value="Concanavalin A-like lectins/glucanases"/>
    <property type="match status" value="3"/>
</dbReference>
<feature type="compositionally biased region" description="Pro residues" evidence="1">
    <location>
        <begin position="58"/>
        <end position="68"/>
    </location>
</feature>
<dbReference type="Pfam" id="PF17851">
    <property type="entry name" value="GH43_C2"/>
    <property type="match status" value="2"/>
</dbReference>
<keyword evidence="6" id="KW-1185">Reference proteome</keyword>
<feature type="compositionally biased region" description="Low complexity" evidence="1">
    <location>
        <begin position="31"/>
        <end position="57"/>
    </location>
</feature>
<dbReference type="PANTHER" id="PTHR22917:SF6">
    <property type="entry name" value="EG:8D8.2 PROTEIN-RELATED"/>
    <property type="match status" value="1"/>
</dbReference>
<feature type="region of interest" description="Disordered" evidence="1">
    <location>
        <begin position="1066"/>
        <end position="1127"/>
    </location>
</feature>
<organism evidence="5 6">
    <name type="scientific">Aeromicrobium phoceense</name>
    <dbReference type="NCBI Taxonomy" id="2754045"/>
    <lineage>
        <taxon>Bacteria</taxon>
        <taxon>Bacillati</taxon>
        <taxon>Actinomycetota</taxon>
        <taxon>Actinomycetes</taxon>
        <taxon>Propionibacteriales</taxon>
        <taxon>Nocardioidaceae</taxon>
        <taxon>Aeromicrobium</taxon>
    </lineage>
</organism>
<dbReference type="PANTHER" id="PTHR22917">
    <property type="entry name" value="HEMOPEXIN DOMAIN-CONTAINING PROTEIN"/>
    <property type="match status" value="1"/>
</dbReference>
<dbReference type="InterPro" id="IPR013783">
    <property type="entry name" value="Ig-like_fold"/>
</dbReference>
<keyword evidence="2" id="KW-0732">Signal</keyword>
<evidence type="ECO:0000313" key="6">
    <source>
        <dbReference type="Proteomes" id="UP000550354"/>
    </source>
</evidence>
<evidence type="ECO:0000256" key="1">
    <source>
        <dbReference type="SAM" id="MobiDB-lite"/>
    </source>
</evidence>
<feature type="region of interest" description="Disordered" evidence="1">
    <location>
        <begin position="809"/>
        <end position="864"/>
    </location>
</feature>
<dbReference type="Gene3D" id="2.60.120.200">
    <property type="match status" value="3"/>
</dbReference>
<feature type="domain" description="Beta-xylosidase C-terminal Concanavalin A-like" evidence="3">
    <location>
        <begin position="920"/>
        <end position="1056"/>
    </location>
</feature>
<evidence type="ECO:0000313" key="5">
    <source>
        <dbReference type="EMBL" id="MBA4608123.1"/>
    </source>
</evidence>
<dbReference type="GO" id="GO:0005975">
    <property type="term" value="P:carbohydrate metabolic process"/>
    <property type="evidence" value="ECO:0007669"/>
    <property type="project" value="InterPro"/>
</dbReference>
<evidence type="ECO:0000259" key="3">
    <source>
        <dbReference type="Pfam" id="PF17851"/>
    </source>
</evidence>
<accession>A0A838XME3</accession>
<feature type="compositionally biased region" description="Low complexity" evidence="1">
    <location>
        <begin position="813"/>
        <end position="848"/>
    </location>
</feature>
<feature type="compositionally biased region" description="Low complexity" evidence="1">
    <location>
        <begin position="69"/>
        <end position="83"/>
    </location>
</feature>
<dbReference type="InterPro" id="IPR013320">
    <property type="entry name" value="ConA-like_dom_sf"/>
</dbReference>
<feature type="compositionally biased region" description="Pro residues" evidence="1">
    <location>
        <begin position="849"/>
        <end position="859"/>
    </location>
</feature>
<dbReference type="Gene3D" id="3.20.20.370">
    <property type="entry name" value="Glycoside hydrolase/deacetylase"/>
    <property type="match status" value="1"/>
</dbReference>
<dbReference type="SUPFAM" id="SSF88713">
    <property type="entry name" value="Glycoside hydrolase/deacetylase"/>
    <property type="match status" value="1"/>
</dbReference>
<feature type="domain" description="BACON" evidence="4">
    <location>
        <begin position="513"/>
        <end position="597"/>
    </location>
</feature>
<feature type="compositionally biased region" description="Pro residues" evidence="1">
    <location>
        <begin position="1075"/>
        <end position="1120"/>
    </location>
</feature>
<dbReference type="Pfam" id="PF19190">
    <property type="entry name" value="BACON_2"/>
    <property type="match status" value="1"/>
</dbReference>
<evidence type="ECO:0000259" key="4">
    <source>
        <dbReference type="Pfam" id="PF19190"/>
    </source>
</evidence>
<feature type="chain" id="PRO_5032904298" description="DUF1349 domain-containing protein" evidence="2">
    <location>
        <begin position="32"/>
        <end position="1333"/>
    </location>
</feature>
<dbReference type="Proteomes" id="UP000550354">
    <property type="component" value="Unassembled WGS sequence"/>
</dbReference>
<name>A0A838XME3_9ACTN</name>
<dbReference type="InterPro" id="IPR051298">
    <property type="entry name" value="Heme_transport/Cell_adhesion"/>
</dbReference>
<feature type="domain" description="Beta-xylosidase C-terminal Concanavalin A-like" evidence="3">
    <location>
        <begin position="1186"/>
        <end position="1301"/>
    </location>
</feature>